<reference evidence="10" key="1">
    <citation type="journal article" date="2021" name="Microorganisms">
        <title>Acidisoma silvae sp. nov. and Acidisomacellulosilytica sp. nov., Two Acidophilic Bacteria Isolated from Decaying Wood, Hydrolyzing Cellulose and Producing Poly-3-hydroxybutyrate.</title>
        <authorList>
            <person name="Mieszkin S."/>
            <person name="Pouder E."/>
            <person name="Uroz S."/>
            <person name="Simon-Colin C."/>
            <person name="Alain K."/>
        </authorList>
    </citation>
    <scope>NUCLEOTIDE SEQUENCE</scope>
    <source>
        <strain evidence="10">HW T2.11</strain>
    </source>
</reference>
<evidence type="ECO:0000256" key="4">
    <source>
        <dbReference type="ARBA" id="ARBA00022982"/>
    </source>
</evidence>
<dbReference type="Proteomes" id="UP000708298">
    <property type="component" value="Unassembled WGS sequence"/>
</dbReference>
<dbReference type="AlphaFoldDB" id="A0A963YSM5"/>
<dbReference type="Pfam" id="PF04324">
    <property type="entry name" value="Fer2_BFD"/>
    <property type="match status" value="1"/>
</dbReference>
<dbReference type="InterPro" id="IPR007419">
    <property type="entry name" value="BFD-like_2Fe2S-bd_dom"/>
</dbReference>
<keyword evidence="2" id="KW-0001">2Fe-2S</keyword>
<evidence type="ECO:0000256" key="5">
    <source>
        <dbReference type="ARBA" id="ARBA00023004"/>
    </source>
</evidence>
<keyword evidence="6" id="KW-0411">Iron-sulfur</keyword>
<feature type="domain" description="BFD-like [2Fe-2S]-binding" evidence="9">
    <location>
        <begin position="31"/>
        <end position="80"/>
    </location>
</feature>
<keyword evidence="11" id="KW-1185">Reference proteome</keyword>
<keyword evidence="4" id="KW-0249">Electron transport</keyword>
<evidence type="ECO:0000256" key="2">
    <source>
        <dbReference type="ARBA" id="ARBA00022714"/>
    </source>
</evidence>
<dbReference type="InterPro" id="IPR052371">
    <property type="entry name" value="BFD-associated_ferredoxin"/>
</dbReference>
<gene>
    <name evidence="10" type="ORF">ASILVAE211_14360</name>
</gene>
<dbReference type="PANTHER" id="PTHR37424:SF1">
    <property type="entry name" value="BACTERIOFERRITIN-ASSOCIATED FERREDOXIN"/>
    <property type="match status" value="1"/>
</dbReference>
<dbReference type="InterPro" id="IPR041854">
    <property type="entry name" value="BFD-like_2Fe2S-bd_dom_sf"/>
</dbReference>
<keyword evidence="1" id="KW-0813">Transport</keyword>
<keyword evidence="3" id="KW-0479">Metal-binding</keyword>
<evidence type="ECO:0000256" key="6">
    <source>
        <dbReference type="ARBA" id="ARBA00023014"/>
    </source>
</evidence>
<sequence length="91" mass="9626">MIIIRTSTPGRVPLCKCKSLAIADVETPTVYVCLCNALTDRQVKAAAEASNATRPSEVYAACGCRAQCGNCIKKLLQLIRTDEAPASLQGA</sequence>
<evidence type="ECO:0000256" key="1">
    <source>
        <dbReference type="ARBA" id="ARBA00022448"/>
    </source>
</evidence>
<evidence type="ECO:0000256" key="8">
    <source>
        <dbReference type="ARBA" id="ARBA00046332"/>
    </source>
</evidence>
<comment type="similarity">
    <text evidence="8">Belongs to the Bfd family.</text>
</comment>
<evidence type="ECO:0000259" key="9">
    <source>
        <dbReference type="Pfam" id="PF04324"/>
    </source>
</evidence>
<evidence type="ECO:0000313" key="10">
    <source>
        <dbReference type="EMBL" id="MCB8876373.1"/>
    </source>
</evidence>
<evidence type="ECO:0000313" key="11">
    <source>
        <dbReference type="Proteomes" id="UP000708298"/>
    </source>
</evidence>
<dbReference type="GO" id="GO:0051537">
    <property type="term" value="F:2 iron, 2 sulfur cluster binding"/>
    <property type="evidence" value="ECO:0007669"/>
    <property type="project" value="UniProtKB-KW"/>
</dbReference>
<keyword evidence="5" id="KW-0408">Iron</keyword>
<name>A0A963YSM5_9PROT</name>
<protein>
    <recommendedName>
        <fullName evidence="7">Bacterioferritin-associated ferredoxin</fullName>
    </recommendedName>
</protein>
<accession>A0A963YSM5</accession>
<comment type="caution">
    <text evidence="10">The sequence shown here is derived from an EMBL/GenBank/DDBJ whole genome shotgun (WGS) entry which is preliminary data.</text>
</comment>
<dbReference type="PANTHER" id="PTHR37424">
    <property type="entry name" value="BACTERIOFERRITIN-ASSOCIATED FERREDOXIN"/>
    <property type="match status" value="1"/>
</dbReference>
<organism evidence="10 11">
    <name type="scientific">Acidisoma silvae</name>
    <dbReference type="NCBI Taxonomy" id="2802396"/>
    <lineage>
        <taxon>Bacteria</taxon>
        <taxon>Pseudomonadati</taxon>
        <taxon>Pseudomonadota</taxon>
        <taxon>Alphaproteobacteria</taxon>
        <taxon>Acetobacterales</taxon>
        <taxon>Acidocellaceae</taxon>
        <taxon>Acidisoma</taxon>
    </lineage>
</organism>
<evidence type="ECO:0000256" key="7">
    <source>
        <dbReference type="ARBA" id="ARBA00039386"/>
    </source>
</evidence>
<dbReference type="GO" id="GO:0046872">
    <property type="term" value="F:metal ion binding"/>
    <property type="evidence" value="ECO:0007669"/>
    <property type="project" value="UniProtKB-KW"/>
</dbReference>
<reference evidence="10" key="2">
    <citation type="submission" date="2021-01" db="EMBL/GenBank/DDBJ databases">
        <authorList>
            <person name="Mieszkin S."/>
            <person name="Pouder E."/>
            <person name="Alain K."/>
        </authorList>
    </citation>
    <scope>NUCLEOTIDE SEQUENCE</scope>
    <source>
        <strain evidence="10">HW T2.11</strain>
    </source>
</reference>
<dbReference type="Gene3D" id="1.10.10.1100">
    <property type="entry name" value="BFD-like [2Fe-2S]-binding domain"/>
    <property type="match status" value="1"/>
</dbReference>
<dbReference type="EMBL" id="JAESVB010000006">
    <property type="protein sequence ID" value="MCB8876373.1"/>
    <property type="molecule type" value="Genomic_DNA"/>
</dbReference>
<proteinExistence type="inferred from homology"/>
<evidence type="ECO:0000256" key="3">
    <source>
        <dbReference type="ARBA" id="ARBA00022723"/>
    </source>
</evidence>